<dbReference type="GO" id="GO:0003700">
    <property type="term" value="F:DNA-binding transcription factor activity"/>
    <property type="evidence" value="ECO:0007669"/>
    <property type="project" value="InterPro"/>
</dbReference>
<dbReference type="InterPro" id="IPR018060">
    <property type="entry name" value="HTH_AraC"/>
</dbReference>
<dbReference type="GO" id="GO:0005737">
    <property type="term" value="C:cytoplasm"/>
    <property type="evidence" value="ECO:0007669"/>
    <property type="project" value="UniProtKB-SubCell"/>
</dbReference>
<keyword evidence="5" id="KW-0902">Two-component regulatory system</keyword>
<dbReference type="Gene3D" id="1.10.10.60">
    <property type="entry name" value="Homeodomain-like"/>
    <property type="match status" value="2"/>
</dbReference>
<dbReference type="InterPro" id="IPR051552">
    <property type="entry name" value="HptR"/>
</dbReference>
<dbReference type="OrthoDB" id="9794370at2"/>
<dbReference type="SUPFAM" id="SSF52172">
    <property type="entry name" value="CheY-like"/>
    <property type="match status" value="1"/>
</dbReference>
<dbReference type="Pfam" id="PF00072">
    <property type="entry name" value="Response_reg"/>
    <property type="match status" value="1"/>
</dbReference>
<evidence type="ECO:0000256" key="9">
    <source>
        <dbReference type="ARBA" id="ARBA00024867"/>
    </source>
</evidence>
<dbReference type="InterPro" id="IPR018062">
    <property type="entry name" value="HTH_AraC-typ_CS"/>
</dbReference>
<dbReference type="PROSITE" id="PS50110">
    <property type="entry name" value="RESPONSE_REGULATORY"/>
    <property type="match status" value="1"/>
</dbReference>
<dbReference type="CDD" id="cd17536">
    <property type="entry name" value="REC_YesN-like"/>
    <property type="match status" value="1"/>
</dbReference>
<dbReference type="PROSITE" id="PS01124">
    <property type="entry name" value="HTH_ARAC_FAMILY_2"/>
    <property type="match status" value="1"/>
</dbReference>
<evidence type="ECO:0000256" key="4">
    <source>
        <dbReference type="ARBA" id="ARBA00022553"/>
    </source>
</evidence>
<dbReference type="Pfam" id="PF12833">
    <property type="entry name" value="HTH_18"/>
    <property type="match status" value="1"/>
</dbReference>
<dbReference type="SMART" id="SM00342">
    <property type="entry name" value="HTH_ARAC"/>
    <property type="match status" value="1"/>
</dbReference>
<dbReference type="SMART" id="SM00448">
    <property type="entry name" value="REC"/>
    <property type="match status" value="1"/>
</dbReference>
<dbReference type="Proteomes" id="UP000255036">
    <property type="component" value="Unassembled WGS sequence"/>
</dbReference>
<evidence type="ECO:0000256" key="6">
    <source>
        <dbReference type="ARBA" id="ARBA00023015"/>
    </source>
</evidence>
<evidence type="ECO:0000256" key="3">
    <source>
        <dbReference type="ARBA" id="ARBA00022490"/>
    </source>
</evidence>
<comment type="subcellular location">
    <subcellularLocation>
        <location evidence="1">Cytoplasm</location>
    </subcellularLocation>
</comment>
<keyword evidence="8" id="KW-0804">Transcription</keyword>
<comment type="function">
    <text evidence="9">May play the central regulatory role in sporulation. It may be an element of the effector pathway responsible for the activation of sporulation genes in response to nutritional stress. Spo0A may act in concert with spo0H (a sigma factor) to control the expression of some genes that are critical to the sporulation process.</text>
</comment>
<dbReference type="InterPro" id="IPR011006">
    <property type="entry name" value="CheY-like_superfamily"/>
</dbReference>
<accession>A0A371AS45</accession>
<feature type="modified residue" description="4-aspartylphosphate" evidence="10">
    <location>
        <position position="57"/>
    </location>
</feature>
<dbReference type="RefSeq" id="WP_115482803.1">
    <property type="nucleotide sequence ID" value="NZ_QRCT01000049.1"/>
</dbReference>
<evidence type="ECO:0000256" key="2">
    <source>
        <dbReference type="ARBA" id="ARBA00018672"/>
    </source>
</evidence>
<dbReference type="GO" id="GO:0000160">
    <property type="term" value="P:phosphorelay signal transduction system"/>
    <property type="evidence" value="ECO:0007669"/>
    <property type="project" value="UniProtKB-KW"/>
</dbReference>
<dbReference type="PANTHER" id="PTHR42713:SF3">
    <property type="entry name" value="TRANSCRIPTIONAL REGULATORY PROTEIN HPTR"/>
    <property type="match status" value="1"/>
</dbReference>
<dbReference type="SUPFAM" id="SSF46689">
    <property type="entry name" value="Homeodomain-like"/>
    <property type="match status" value="2"/>
</dbReference>
<evidence type="ECO:0000259" key="11">
    <source>
        <dbReference type="PROSITE" id="PS01124"/>
    </source>
</evidence>
<name>A0A371AS45_9FIRM</name>
<keyword evidence="4 10" id="KW-0597">Phosphoprotein</keyword>
<evidence type="ECO:0000256" key="5">
    <source>
        <dbReference type="ARBA" id="ARBA00023012"/>
    </source>
</evidence>
<organism evidence="13 14">
    <name type="scientific">Anaerosacchariphilus polymeriproducens</name>
    <dbReference type="NCBI Taxonomy" id="1812858"/>
    <lineage>
        <taxon>Bacteria</taxon>
        <taxon>Bacillati</taxon>
        <taxon>Bacillota</taxon>
        <taxon>Clostridia</taxon>
        <taxon>Lachnospirales</taxon>
        <taxon>Lachnospiraceae</taxon>
        <taxon>Anaerosacchariphilus</taxon>
    </lineage>
</organism>
<keyword evidence="7" id="KW-0238">DNA-binding</keyword>
<proteinExistence type="predicted"/>
<dbReference type="PANTHER" id="PTHR42713">
    <property type="entry name" value="HISTIDINE KINASE-RELATED"/>
    <property type="match status" value="1"/>
</dbReference>
<comment type="caution">
    <text evidence="13">The sequence shown here is derived from an EMBL/GenBank/DDBJ whole genome shotgun (WGS) entry which is preliminary data.</text>
</comment>
<evidence type="ECO:0000313" key="13">
    <source>
        <dbReference type="EMBL" id="RDU22393.1"/>
    </source>
</evidence>
<evidence type="ECO:0000259" key="12">
    <source>
        <dbReference type="PROSITE" id="PS50110"/>
    </source>
</evidence>
<keyword evidence="6" id="KW-0805">Transcription regulation</keyword>
<evidence type="ECO:0000256" key="10">
    <source>
        <dbReference type="PROSITE-ProRule" id="PRU00169"/>
    </source>
</evidence>
<feature type="domain" description="Response regulatory" evidence="12">
    <location>
        <begin position="5"/>
        <end position="122"/>
    </location>
</feature>
<evidence type="ECO:0000256" key="7">
    <source>
        <dbReference type="ARBA" id="ARBA00023125"/>
    </source>
</evidence>
<sequence>MNLLKLFLVDDETIILKGLLETYEWEKMGFQVIGTATDGETALQLIKDLNPDVVITDVKMKRMCGLTLIERTKEYNPEIKFVVISAYKDFEYAKVACKSGALSYLVKPIDEVELDTIMKKIYNICIETKNKQKNYDIWKKILLEDRENFLNLMVSRYLEDVIEEKELDDLFKSISREEDIHNYFTIVCADIDVTYKVINQSNFDMKRYILHSQLEKRLQERYKIWTTKSIEGSQIYIINLDHDPKIEEVKKVITEVRKEINFEMISAISKCYMGLEGMKNAYKQVLKLFEVACEAGAGMLTSSKDIDINLYNNRYSIDIETQILGAIRKNDEEQLKETFKRFIYMLPTKESKAKTYLHRLAVRIEFALEESYGMTDDIANSFGNFYQMLDKFLLVKLVDVFYQLLVSVINLRISMSESSAEEYFKDYIYVALDYIQENLHDETLSITTVSEQIYLNPVYFGRVFKNMLNMSFKKYVQNARIERAKVLILEEIESISNICTQVGIPNPSYFTKLFKQYTGFLPSEYKRSQLNE</sequence>
<dbReference type="GO" id="GO:0043565">
    <property type="term" value="F:sequence-specific DNA binding"/>
    <property type="evidence" value="ECO:0007669"/>
    <property type="project" value="InterPro"/>
</dbReference>
<dbReference type="InterPro" id="IPR009057">
    <property type="entry name" value="Homeodomain-like_sf"/>
</dbReference>
<gene>
    <name evidence="13" type="ORF">DWV06_13950</name>
</gene>
<keyword evidence="3" id="KW-0963">Cytoplasm</keyword>
<protein>
    <recommendedName>
        <fullName evidence="2">Stage 0 sporulation protein A homolog</fullName>
    </recommendedName>
</protein>
<feature type="domain" description="HTH araC/xylS-type" evidence="11">
    <location>
        <begin position="429"/>
        <end position="528"/>
    </location>
</feature>
<dbReference type="AlphaFoldDB" id="A0A371AS45"/>
<reference evidence="13 14" key="1">
    <citation type="submission" date="2018-07" db="EMBL/GenBank/DDBJ databases">
        <title>Anaerosacharophilus polymeroproducens gen. nov. sp. nov., an anaerobic bacterium isolated from salt field.</title>
        <authorList>
            <person name="Kim W."/>
            <person name="Yang S.-H."/>
            <person name="Oh J."/>
            <person name="Lee J.-H."/>
            <person name="Kwon K.K."/>
        </authorList>
    </citation>
    <scope>NUCLEOTIDE SEQUENCE [LARGE SCALE GENOMIC DNA]</scope>
    <source>
        <strain evidence="13 14">MCWD5</strain>
    </source>
</reference>
<keyword evidence="14" id="KW-1185">Reference proteome</keyword>
<evidence type="ECO:0000256" key="8">
    <source>
        <dbReference type="ARBA" id="ARBA00023163"/>
    </source>
</evidence>
<dbReference type="InterPro" id="IPR001789">
    <property type="entry name" value="Sig_transdc_resp-reg_receiver"/>
</dbReference>
<dbReference type="EMBL" id="QRCT01000049">
    <property type="protein sequence ID" value="RDU22393.1"/>
    <property type="molecule type" value="Genomic_DNA"/>
</dbReference>
<evidence type="ECO:0000313" key="14">
    <source>
        <dbReference type="Proteomes" id="UP000255036"/>
    </source>
</evidence>
<evidence type="ECO:0000256" key="1">
    <source>
        <dbReference type="ARBA" id="ARBA00004496"/>
    </source>
</evidence>
<dbReference type="PROSITE" id="PS00041">
    <property type="entry name" value="HTH_ARAC_FAMILY_1"/>
    <property type="match status" value="1"/>
</dbReference>
<dbReference type="Gene3D" id="3.40.50.2300">
    <property type="match status" value="1"/>
</dbReference>